<dbReference type="InterPro" id="IPR001763">
    <property type="entry name" value="Rhodanese-like_dom"/>
</dbReference>
<dbReference type="SUPFAM" id="SSF52821">
    <property type="entry name" value="Rhodanese/Cell cycle control phosphatase"/>
    <property type="match status" value="1"/>
</dbReference>
<feature type="domain" description="Rhodanese" evidence="1">
    <location>
        <begin position="44"/>
        <end position="123"/>
    </location>
</feature>
<dbReference type="CDD" id="cd00158">
    <property type="entry name" value="RHOD"/>
    <property type="match status" value="1"/>
</dbReference>
<dbReference type="Gene3D" id="3.40.250.10">
    <property type="entry name" value="Rhodanese-like domain"/>
    <property type="match status" value="1"/>
</dbReference>
<dbReference type="Proteomes" id="UP001165122">
    <property type="component" value="Unassembled WGS sequence"/>
</dbReference>
<reference evidence="3" key="1">
    <citation type="journal article" date="2023" name="Commun. Biol.">
        <title>Genome analysis of Parmales, the sister group of diatoms, reveals the evolutionary specialization of diatoms from phago-mixotrophs to photoautotrophs.</title>
        <authorList>
            <person name="Ban H."/>
            <person name="Sato S."/>
            <person name="Yoshikawa S."/>
            <person name="Yamada K."/>
            <person name="Nakamura Y."/>
            <person name="Ichinomiya M."/>
            <person name="Sato N."/>
            <person name="Blanc-Mathieu R."/>
            <person name="Endo H."/>
            <person name="Kuwata A."/>
            <person name="Ogata H."/>
        </authorList>
    </citation>
    <scope>NUCLEOTIDE SEQUENCE [LARGE SCALE GENOMIC DNA]</scope>
    <source>
        <strain evidence="3">NIES 3700</strain>
    </source>
</reference>
<dbReference type="InterPro" id="IPR036873">
    <property type="entry name" value="Rhodanese-like_dom_sf"/>
</dbReference>
<evidence type="ECO:0000313" key="3">
    <source>
        <dbReference type="Proteomes" id="UP001165122"/>
    </source>
</evidence>
<accession>A0A9W7KST6</accession>
<keyword evidence="3" id="KW-1185">Reference proteome</keyword>
<comment type="caution">
    <text evidence="2">The sequence shown here is derived from an EMBL/GenBank/DDBJ whole genome shotgun (WGS) entry which is preliminary data.</text>
</comment>
<dbReference type="EMBL" id="BRXW01000145">
    <property type="protein sequence ID" value="GMI10100.1"/>
    <property type="molecule type" value="Genomic_DNA"/>
</dbReference>
<gene>
    <name evidence="2" type="ORF">TrLO_g2350</name>
</gene>
<evidence type="ECO:0000259" key="1">
    <source>
        <dbReference type="PROSITE" id="PS50206"/>
    </source>
</evidence>
<sequence length="173" mass="19202">MSSPSPYPEALQKLIIENDAKFPDVEHMSAADALALSKTTLPPIFVDCRTPAEQSISTIPYSIPYDIFSPSTATSSKIILYCTIGYRSSLNAQNLKKKHPNLQISNLSGSVLSWSHTSGPFVNPQGEPTKRLHVYGNDWDLAASDIHTIKFGFWSSIVEGFWEVTRIIKMKIT</sequence>
<proteinExistence type="predicted"/>
<name>A0A9W7KST6_9STRA</name>
<dbReference type="OrthoDB" id="48946at2759"/>
<evidence type="ECO:0000313" key="2">
    <source>
        <dbReference type="EMBL" id="GMI10100.1"/>
    </source>
</evidence>
<dbReference type="AlphaFoldDB" id="A0A9W7KST6"/>
<dbReference type="PROSITE" id="PS50206">
    <property type="entry name" value="RHODANESE_3"/>
    <property type="match status" value="1"/>
</dbReference>
<protein>
    <recommendedName>
        <fullName evidence="1">Rhodanese domain-containing protein</fullName>
    </recommendedName>
</protein>
<dbReference type="Pfam" id="PF00581">
    <property type="entry name" value="Rhodanese"/>
    <property type="match status" value="1"/>
</dbReference>
<organism evidence="2 3">
    <name type="scientific">Triparma laevis f. longispina</name>
    <dbReference type="NCBI Taxonomy" id="1714387"/>
    <lineage>
        <taxon>Eukaryota</taxon>
        <taxon>Sar</taxon>
        <taxon>Stramenopiles</taxon>
        <taxon>Ochrophyta</taxon>
        <taxon>Bolidophyceae</taxon>
        <taxon>Parmales</taxon>
        <taxon>Triparmaceae</taxon>
        <taxon>Triparma</taxon>
    </lineage>
</organism>